<dbReference type="GO" id="GO:0016926">
    <property type="term" value="P:protein desumoylation"/>
    <property type="evidence" value="ECO:0007669"/>
    <property type="project" value="UniProtKB-ARBA"/>
</dbReference>
<gene>
    <name evidence="6" type="ORF">F3Y22_tig00116996pilonHSYRG00029</name>
</gene>
<evidence type="ECO:0000256" key="1">
    <source>
        <dbReference type="ARBA" id="ARBA00005234"/>
    </source>
</evidence>
<comment type="caution">
    <text evidence="6">The sequence shown here is derived from an EMBL/GenBank/DDBJ whole genome shotgun (WGS) entry which is preliminary data.</text>
</comment>
<evidence type="ECO:0000256" key="3">
    <source>
        <dbReference type="ARBA" id="ARBA00022801"/>
    </source>
</evidence>
<evidence type="ECO:0000313" key="6">
    <source>
        <dbReference type="EMBL" id="KAE8657134.1"/>
    </source>
</evidence>
<dbReference type="Gene3D" id="1.10.418.20">
    <property type="match status" value="1"/>
</dbReference>
<dbReference type="InterPro" id="IPR038765">
    <property type="entry name" value="Papain-like_cys_pep_sf"/>
</dbReference>
<feature type="domain" description="Ubiquitin-like protease family profile" evidence="5">
    <location>
        <begin position="138"/>
        <end position="180"/>
    </location>
</feature>
<dbReference type="GO" id="GO:0008234">
    <property type="term" value="F:cysteine-type peptidase activity"/>
    <property type="evidence" value="ECO:0007669"/>
    <property type="project" value="UniProtKB-KW"/>
</dbReference>
<dbReference type="AlphaFoldDB" id="A0A6A2XT63"/>
<keyword evidence="4" id="KW-0788">Thiol protease</keyword>
<keyword evidence="3" id="KW-0378">Hydrolase</keyword>
<dbReference type="GO" id="GO:0006508">
    <property type="term" value="P:proteolysis"/>
    <property type="evidence" value="ECO:0007669"/>
    <property type="project" value="UniProtKB-KW"/>
</dbReference>
<organism evidence="6 7">
    <name type="scientific">Hibiscus syriacus</name>
    <name type="common">Rose of Sharon</name>
    <dbReference type="NCBI Taxonomy" id="106335"/>
    <lineage>
        <taxon>Eukaryota</taxon>
        <taxon>Viridiplantae</taxon>
        <taxon>Streptophyta</taxon>
        <taxon>Embryophyta</taxon>
        <taxon>Tracheophyta</taxon>
        <taxon>Spermatophyta</taxon>
        <taxon>Magnoliopsida</taxon>
        <taxon>eudicotyledons</taxon>
        <taxon>Gunneridae</taxon>
        <taxon>Pentapetalae</taxon>
        <taxon>rosids</taxon>
        <taxon>malvids</taxon>
        <taxon>Malvales</taxon>
        <taxon>Malvaceae</taxon>
        <taxon>Malvoideae</taxon>
        <taxon>Hibiscus</taxon>
    </lineage>
</organism>
<dbReference type="PANTHER" id="PTHR46915:SF6">
    <property type="entry name" value="CYSTEINE PROTEINASES SUPERFAMILY PROTEIN"/>
    <property type="match status" value="1"/>
</dbReference>
<keyword evidence="7" id="KW-1185">Reference proteome</keyword>
<keyword evidence="2" id="KW-0645">Protease</keyword>
<protein>
    <submittedName>
        <fullName evidence="6">Cysteine proteinases superfamily protein, putative isoform 2</fullName>
    </submittedName>
</protein>
<dbReference type="SUPFAM" id="SSF54001">
    <property type="entry name" value="Cysteine proteinases"/>
    <property type="match status" value="1"/>
</dbReference>
<dbReference type="PANTHER" id="PTHR46915">
    <property type="entry name" value="UBIQUITIN-LIKE PROTEASE 4-RELATED"/>
    <property type="match status" value="1"/>
</dbReference>
<proteinExistence type="inferred from homology"/>
<dbReference type="Pfam" id="PF02902">
    <property type="entry name" value="Peptidase_C48"/>
    <property type="match status" value="1"/>
</dbReference>
<comment type="similarity">
    <text evidence="1">Belongs to the peptidase C48 family.</text>
</comment>
<accession>A0A6A2XT63</accession>
<sequence>MKDTHVWIKYFSFPVLRAKTPFFSRELASVTGNLLLPRAAKNSSFPNEILLVWAAGLTAAVLKKQSYLVNGLGSAVTDSKLQKEEPGMIEAVVLSTLEKFFASILNMPDVNQFVFNIYKAEGRPENRQTIYQIPLLVPKVPQQGNGKECGNFVLYFIKSFVESAAENFSIEDYPYFMKKDWFRAEEVERCCERPDSPACDFH</sequence>
<reference evidence="6" key="1">
    <citation type="submission" date="2019-09" db="EMBL/GenBank/DDBJ databases">
        <title>Draft genome information of white flower Hibiscus syriacus.</title>
        <authorList>
            <person name="Kim Y.-M."/>
        </authorList>
    </citation>
    <scope>NUCLEOTIDE SEQUENCE [LARGE SCALE GENOMIC DNA]</scope>
    <source>
        <strain evidence="6">YM2019G1</strain>
    </source>
</reference>
<dbReference type="Proteomes" id="UP000436088">
    <property type="component" value="Unassembled WGS sequence"/>
</dbReference>
<name>A0A6A2XT63_HIBSY</name>
<evidence type="ECO:0000259" key="5">
    <source>
        <dbReference type="Pfam" id="PF02902"/>
    </source>
</evidence>
<evidence type="ECO:0000256" key="4">
    <source>
        <dbReference type="ARBA" id="ARBA00022807"/>
    </source>
</evidence>
<dbReference type="EMBL" id="VEPZ02001761">
    <property type="protein sequence ID" value="KAE8657134.1"/>
    <property type="molecule type" value="Genomic_DNA"/>
</dbReference>
<dbReference type="InterPro" id="IPR003653">
    <property type="entry name" value="Peptidase_C48_C"/>
</dbReference>
<evidence type="ECO:0000313" key="7">
    <source>
        <dbReference type="Proteomes" id="UP000436088"/>
    </source>
</evidence>
<evidence type="ECO:0000256" key="2">
    <source>
        <dbReference type="ARBA" id="ARBA00022670"/>
    </source>
</evidence>